<protein>
    <recommendedName>
        <fullName evidence="3">DUF1013 domain-containing protein</fullName>
    </recommendedName>
</protein>
<evidence type="ECO:0000313" key="1">
    <source>
        <dbReference type="EMBL" id="ELR10709.1"/>
    </source>
</evidence>
<gene>
    <name evidence="1" type="ORF">GMDG_08758</name>
</gene>
<name>L8GCZ5_PSED2</name>
<proteinExistence type="predicted"/>
<dbReference type="AlphaFoldDB" id="L8GCZ5"/>
<evidence type="ECO:0008006" key="3">
    <source>
        <dbReference type="Google" id="ProtNLM"/>
    </source>
</evidence>
<reference evidence="2" key="1">
    <citation type="submission" date="2010-09" db="EMBL/GenBank/DDBJ databases">
        <title>The genome sequence of Geomyces destructans 20631-21.</title>
        <authorList>
            <consortium name="The Broad Institute Genome Sequencing Platform"/>
            <person name="Cuomo C.A."/>
            <person name="Blehert D.S."/>
            <person name="Lorch J.M."/>
            <person name="Young S.K."/>
            <person name="Zeng Q."/>
            <person name="Gargeya S."/>
            <person name="Fitzgerald M."/>
            <person name="Haas B."/>
            <person name="Abouelleil A."/>
            <person name="Alvarado L."/>
            <person name="Arachchi H.M."/>
            <person name="Berlin A."/>
            <person name="Brown A."/>
            <person name="Chapman S.B."/>
            <person name="Chen Z."/>
            <person name="Dunbar C."/>
            <person name="Freedman E."/>
            <person name="Gearin G."/>
            <person name="Gellesch M."/>
            <person name="Goldberg J."/>
            <person name="Griggs A."/>
            <person name="Gujja S."/>
            <person name="Heiman D."/>
            <person name="Howarth C."/>
            <person name="Larson L."/>
            <person name="Lui A."/>
            <person name="MacDonald P.J.P."/>
            <person name="Montmayeur A."/>
            <person name="Murphy C."/>
            <person name="Neiman D."/>
            <person name="Pearson M."/>
            <person name="Priest M."/>
            <person name="Roberts A."/>
            <person name="Saif S."/>
            <person name="Shea T."/>
            <person name="Shenoy N."/>
            <person name="Sisk P."/>
            <person name="Stolte C."/>
            <person name="Sykes S."/>
            <person name="Wortman J."/>
            <person name="Nusbaum C."/>
            <person name="Birren B."/>
        </authorList>
    </citation>
    <scope>NUCLEOTIDE SEQUENCE [LARGE SCALE GENOMIC DNA]</scope>
    <source>
        <strain evidence="2">ATCC MYA-4855 / 20631-21</strain>
    </source>
</reference>
<dbReference type="InParanoid" id="L8GCZ5"/>
<dbReference type="EMBL" id="GL574145">
    <property type="protein sequence ID" value="ELR10709.1"/>
    <property type="molecule type" value="Genomic_DNA"/>
</dbReference>
<dbReference type="VEuPathDB" id="FungiDB:GMDG_08758"/>
<sequence>MNLGCMGLSASVFFSGEWDYIAIINARSKGRAPSYPEPRSRARSRTGIASMTDILMPKATAVWLVDNTSLTFEQIAAFCGLHPLEVRGIADGDVARDIRGADPLVNGQLTREELDKAQNDENYRMQAVVSRHAELMKGGKPAPKYTPVSRRQDRPDAIMWFVRNHPEVTDAQIAKMLGTTKSTIESVRNRTHWNSPNIKPVDPVTLGLVGQLALDELVRKAADKKAKDDAKKGGATLQP</sequence>
<dbReference type="HOGENOM" id="CLU_081814_1_0_1"/>
<dbReference type="Proteomes" id="UP000011064">
    <property type="component" value="Unassembled WGS sequence"/>
</dbReference>
<dbReference type="Pfam" id="PF06242">
    <property type="entry name" value="TrcR"/>
    <property type="match status" value="1"/>
</dbReference>
<organism evidence="1 2">
    <name type="scientific">Pseudogymnoascus destructans (strain ATCC MYA-4855 / 20631-21)</name>
    <name type="common">Bat white-nose syndrome fungus</name>
    <name type="synonym">Geomyces destructans</name>
    <dbReference type="NCBI Taxonomy" id="658429"/>
    <lineage>
        <taxon>Eukaryota</taxon>
        <taxon>Fungi</taxon>
        <taxon>Dikarya</taxon>
        <taxon>Ascomycota</taxon>
        <taxon>Pezizomycotina</taxon>
        <taxon>Leotiomycetes</taxon>
        <taxon>Thelebolales</taxon>
        <taxon>Thelebolaceae</taxon>
        <taxon>Pseudogymnoascus</taxon>
    </lineage>
</organism>
<accession>L8GCZ5</accession>
<keyword evidence="2" id="KW-1185">Reference proteome</keyword>
<feature type="non-terminal residue" evidence="1">
    <location>
        <position position="239"/>
    </location>
</feature>
<dbReference type="InterPro" id="IPR010421">
    <property type="entry name" value="TrcR"/>
</dbReference>
<evidence type="ECO:0000313" key="2">
    <source>
        <dbReference type="Proteomes" id="UP000011064"/>
    </source>
</evidence>
<dbReference type="STRING" id="658429.L8GCZ5"/>